<dbReference type="PANTHER" id="PTHR11835:SF68">
    <property type="entry name" value="GENOME ASSEMBLY, CHROMOSOME: A10"/>
    <property type="match status" value="1"/>
</dbReference>
<sequence length="2298" mass="250601">MIKYLSLSLSLKVAQAPIISEAVCGWFKEHMGIYRMEGETVSVRPPQQGGFIQRVVPALLPVLLVSVGYIDPGKWVVNIEGGARFGYDLVAVTLLFNLAAILCQYVAALISVATGRNLAQICNEEYDKWTCMFLGVQAEFSAILLDLTMVLGVAHALNLLLGVDLSTGVFLAAMDAFFFPVFASFLENGMANTVSICSAGLVLFLYVSGVLLSQSEIPFSMNGVLTRLNGESTFALMGLLGASVAPHNFYIHSYFAGGSTSSSDADKSSLCQDHLFAIFCVFSGLSVVNYVLMNAAANVFHSTGLVVLTFQDAMSLMEQVFGSPLLPLVFLMLLFFSSQITALAWAFGGEAVLHDFLKIEIPGWLHRATIRILAVAPALYCVWTCGADGIYQLLIFTQVLVAMMLPSAAIPLFRIASSRQIMGVHKISQVGEFLALATLLGFMGLNVVFVVEMVFGNSDWAGGLRWNTLTGTSVQYTTLLVSSCASLCLMLWLAATPLKSASNLVEAQIWNMDVQNALSYPSVQEEETGKLETRQDEEESAVQLESRVKDQLDTTPVTSSVYDLPDNILMTDQKIRSCPLEESKLDVKVSASQVTSFGEISDVKEQTVLQSTVINEVTDDKDLVVETKMAKIEPTSPVEKTVSMENNIKFIAKDVEGVSWETEEATQAASPASNFPAVVSDGPPSFRSLRSEEGGSGAGSLSRLQGLGRAARRHLSAILDEFWGHLYDFHGQLVAEARAKKLDQLFGADQKSPSPVKVDSFVRDNTSSGYCMSPTTKGLEPQMNSSLYDSLKQQRAPGSIDSLYGLQRGSSPSSSPLVNRMQMLTAYGNTANNNNAYELSERRYSSLRAPSSSESREHQQPATIHGYQIKSYVDNLAKERLEALQSRGEIPTSRSMALGSLSYTQQLALALKQKSQNGLTPGPAPGFENFAGSRNLSRQSERSYYGVPSSGNTDSVNAVVANEKKYSSMPDISGLSMSARNMHSPNNKSGYWDASTGGGGAGYSASSYGRLSNESSSLYSNLGSRVGVASGYETISQSRGGYRDAYTMPQSATTGTGSLWSRQPFEQFGVAERNGAVGEEVRNRSAPINIDNNNNASTVDAEAKLLQSFRNCILKLIKLEGSEWLFGQSDGVDEELIDKVAAREKFIYEAETREANQVGHMGEPQVSSVPNCGDGCVWRADLIVSFGVWCIHRVLDLSLMESRPELWGKYTYVLNRLQGVIEPAFAKLRTPMTPCFCLQIPASQQRATARPAKGKCTTAVTLLDLIKDVEISISCRKGRTGTAAGDVAFPKGKENLASVLKRYKRRLSNKPGGMNQDGPGSRKGLNAAASVYGPMGKGTSRRATTLMAFVIYISFSAILLLLIVAIAFYLIGRKIGRREGTSQLHYGPPLAGMPAPAPPQKATPEMTMAATFAKRLIGSRSTSTATTSVARAFCSSTTPITATLFPGDGIGPEIAESVKKVFTTAGVPIDWEEHFVGTEIDPRTQSFLTWESLESVRRNKVGLKGPMATPIGKGHRSLNLTLRKELNLYANVRPCYSLPGYKTRYDDVNLITIRENTEGEYSGLEHQVVRGVVESLKIITRQASLRVAEYAFHYAKTHGRERVSAIHKANIMQKTDGLFLKCCREVAEKYPEITYEEVVIDNCCMMLVKNPALFDVLVMPNLYGDIISDLCAGLVGGLGLTPSCNIGEDGVALAEAVHGSAPDIAGKNLANPTALLLSGVMMLRHLKLNEQAEQIHRAIINTIAEGKYRTADLGGSSTTTDFTKAICFPCEESRLWSNGAAVLKDCGGDGAACIRLTRKMEANLDPSSCCGMGWRLPQFYRRRSSFWEEEAQSAPSSPVLVTEGDGFDLLKVEVSRGSQRLRSQEEDLRRRFLLFEEKVSGSSRRSCLGFPVVHRRKRSRSTIELSCGVTRRRRNPMARKLFRFGAPANSCDGGKRRWLCVDGANKLRRATRGGRIIQIIARVLLCFLPARPEQPRRSVCGPWAIYDVKLNNAILAEEKHLPMYDEMSSKFNVEYIAGGATQNSIKVAQWMLQIPGATSYMGSIGKDKYGEAMKKDATAAGVNVHYYEDESAPTGTCGVCVVGGERSLIANLSAANCYKVEHLKKPENWALVEKAKFYYIAGFFLTVSPESIQLVSEHAAANNKVFTMNLSAPFICEFFKDAQEKFLPYMDFVFGNETEARTFSKVHGWETEDVEQIAVKISQLPKATGTYKRTTVITQGADPVVVAEDGKVTKYPVIPLSKEKLVDTNGAGDAFVGGFMSQLVKGKSIEECVKAGCYASNVVIQRSGCTYPEKPDFN</sequence>
<feature type="transmembrane region" description="Helical" evidence="18">
    <location>
        <begin position="275"/>
        <end position="293"/>
    </location>
</feature>
<dbReference type="Gene3D" id="3.40.1190.20">
    <property type="match status" value="1"/>
</dbReference>
<feature type="transmembrane region" description="Helical" evidence="18">
    <location>
        <begin position="391"/>
        <end position="413"/>
    </location>
</feature>
<feature type="transmembrane region" description="Helical" evidence="18">
    <location>
        <begin position="476"/>
        <end position="495"/>
    </location>
</feature>
<dbReference type="InterPro" id="IPR024084">
    <property type="entry name" value="IsoPropMal-DH-like_dom"/>
</dbReference>
<keyword evidence="9 18" id="KW-0812">Transmembrane</keyword>
<dbReference type="InterPro" id="IPR019818">
    <property type="entry name" value="IsoCit/isopropylmalate_DH_CS"/>
</dbReference>
<keyword evidence="12" id="KW-0418">Kinase</keyword>
<keyword evidence="21" id="KW-1185">Reference proteome</keyword>
<comment type="pathway">
    <text evidence="3">Purine metabolism; AMP biosynthesis via salvage pathway; AMP from adenosine: step 1/1.</text>
</comment>
<keyword evidence="16 18" id="KW-0472">Membrane</keyword>
<evidence type="ECO:0000256" key="14">
    <source>
        <dbReference type="ARBA" id="ARBA00022946"/>
    </source>
</evidence>
<proteinExistence type="inferred from homology"/>
<dbReference type="InterPro" id="IPR011611">
    <property type="entry name" value="PfkB_dom"/>
</dbReference>
<feature type="domain" description="Isopropylmalate dehydrogenase-like" evidence="19">
    <location>
        <begin position="1441"/>
        <end position="1766"/>
    </location>
</feature>
<dbReference type="Pfam" id="PF01566">
    <property type="entry name" value="Nramp"/>
    <property type="match status" value="1"/>
</dbReference>
<comment type="subcellular location">
    <subcellularLocation>
        <location evidence="2">Membrane</location>
        <topology evidence="2">Multi-pass membrane protein</topology>
    </subcellularLocation>
</comment>
<evidence type="ECO:0000256" key="13">
    <source>
        <dbReference type="ARBA" id="ARBA00022840"/>
    </source>
</evidence>
<dbReference type="InterPro" id="IPR002173">
    <property type="entry name" value="Carboh/pur_kinase_PfkB_CS"/>
</dbReference>
<dbReference type="InterPro" id="IPR029056">
    <property type="entry name" value="Ribokinase-like"/>
</dbReference>
<evidence type="ECO:0000259" key="19">
    <source>
        <dbReference type="SMART" id="SM01329"/>
    </source>
</evidence>
<dbReference type="SUPFAM" id="SSF53659">
    <property type="entry name" value="Isocitrate/Isopropylmalate dehydrogenase-like"/>
    <property type="match status" value="1"/>
</dbReference>
<feature type="transmembrane region" description="Helical" evidence="18">
    <location>
        <begin position="169"/>
        <end position="186"/>
    </location>
</feature>
<organism evidence="20 21">
    <name type="scientific">Brassica napus</name>
    <name type="common">Rape</name>
    <dbReference type="NCBI Taxonomy" id="3708"/>
    <lineage>
        <taxon>Eukaryota</taxon>
        <taxon>Viridiplantae</taxon>
        <taxon>Streptophyta</taxon>
        <taxon>Embryophyta</taxon>
        <taxon>Tracheophyta</taxon>
        <taxon>Spermatophyta</taxon>
        <taxon>Magnoliopsida</taxon>
        <taxon>eudicotyledons</taxon>
        <taxon>Gunneridae</taxon>
        <taxon>Pentapetalae</taxon>
        <taxon>rosids</taxon>
        <taxon>malvids</taxon>
        <taxon>Brassicales</taxon>
        <taxon>Brassicaceae</taxon>
        <taxon>Brassiceae</taxon>
        <taxon>Brassica</taxon>
    </lineage>
</organism>
<evidence type="ECO:0000256" key="3">
    <source>
        <dbReference type="ARBA" id="ARBA00004801"/>
    </source>
</evidence>
<keyword evidence="8" id="KW-0808">Transferase</keyword>
<dbReference type="PROSITE" id="PS00470">
    <property type="entry name" value="IDH_IMDH"/>
    <property type="match status" value="1"/>
</dbReference>
<dbReference type="InterPro" id="IPR001046">
    <property type="entry name" value="NRAMP_fam"/>
</dbReference>
<dbReference type="SUPFAM" id="SSF53613">
    <property type="entry name" value="Ribokinase-like"/>
    <property type="match status" value="1"/>
</dbReference>
<evidence type="ECO:0000256" key="2">
    <source>
        <dbReference type="ARBA" id="ARBA00004141"/>
    </source>
</evidence>
<dbReference type="PROSITE" id="PS00584">
    <property type="entry name" value="PFKB_KINASES_2"/>
    <property type="match status" value="1"/>
</dbReference>
<evidence type="ECO:0000256" key="17">
    <source>
        <dbReference type="SAM" id="MobiDB-lite"/>
    </source>
</evidence>
<accession>A0ABQ7Y0I7</accession>
<feature type="transmembrane region" description="Helical" evidence="18">
    <location>
        <begin position="325"/>
        <end position="347"/>
    </location>
</feature>
<dbReference type="InterPro" id="IPR001805">
    <property type="entry name" value="Adenokinase"/>
</dbReference>
<evidence type="ECO:0000256" key="15">
    <source>
        <dbReference type="ARBA" id="ARBA00022989"/>
    </source>
</evidence>
<feature type="transmembrane region" description="Helical" evidence="18">
    <location>
        <begin position="51"/>
        <end position="70"/>
    </location>
</feature>
<evidence type="ECO:0000256" key="18">
    <source>
        <dbReference type="SAM" id="Phobius"/>
    </source>
</evidence>
<protein>
    <recommendedName>
        <fullName evidence="7">adenosine kinase</fullName>
        <ecNumber evidence="7">2.7.1.20</ecNumber>
    </recommendedName>
</protein>
<keyword evidence="13" id="KW-0067">ATP-binding</keyword>
<feature type="transmembrane region" description="Helical" evidence="18">
    <location>
        <begin position="233"/>
        <end position="255"/>
    </location>
</feature>
<feature type="transmembrane region" description="Helical" evidence="18">
    <location>
        <begin position="133"/>
        <end position="157"/>
    </location>
</feature>
<dbReference type="PRINTS" id="PR00989">
    <property type="entry name" value="ADENOKINASE"/>
</dbReference>
<evidence type="ECO:0000256" key="1">
    <source>
        <dbReference type="ARBA" id="ARBA00001946"/>
    </source>
</evidence>
<dbReference type="InterPro" id="IPR004434">
    <property type="entry name" value="Isocitrate_DH_NAD"/>
</dbReference>
<dbReference type="Pfam" id="PF00294">
    <property type="entry name" value="PfkB"/>
    <property type="match status" value="1"/>
</dbReference>
<evidence type="ECO:0000256" key="12">
    <source>
        <dbReference type="ARBA" id="ARBA00022777"/>
    </source>
</evidence>
<evidence type="ECO:0000313" key="21">
    <source>
        <dbReference type="Proteomes" id="UP000824890"/>
    </source>
</evidence>
<feature type="transmembrane region" description="Helical" evidence="18">
    <location>
        <begin position="368"/>
        <end position="385"/>
    </location>
</feature>
<evidence type="ECO:0000256" key="6">
    <source>
        <dbReference type="ARBA" id="ARBA00010688"/>
    </source>
</evidence>
<evidence type="ECO:0000256" key="9">
    <source>
        <dbReference type="ARBA" id="ARBA00022692"/>
    </source>
</evidence>
<feature type="transmembrane region" description="Helical" evidence="18">
    <location>
        <begin position="433"/>
        <end position="456"/>
    </location>
</feature>
<evidence type="ECO:0000256" key="5">
    <source>
        <dbReference type="ARBA" id="ARBA00009965"/>
    </source>
</evidence>
<feature type="region of interest" description="Disordered" evidence="17">
    <location>
        <begin position="841"/>
        <end position="862"/>
    </location>
</feature>
<dbReference type="CDD" id="cd01168">
    <property type="entry name" value="adenosine_kinase"/>
    <property type="match status" value="1"/>
</dbReference>
<feature type="transmembrane region" description="Helical" evidence="18">
    <location>
        <begin position="193"/>
        <end position="213"/>
    </location>
</feature>
<keyword evidence="14" id="KW-0809">Transit peptide</keyword>
<dbReference type="PANTHER" id="PTHR11835">
    <property type="entry name" value="DECARBOXYLATING DEHYDROGENASES-ISOCITRATE, ISOPROPYLMALATE, TARTRATE"/>
    <property type="match status" value="1"/>
</dbReference>
<comment type="similarity">
    <text evidence="6">Belongs to the carbohydrate kinase PfkB family.</text>
</comment>
<evidence type="ECO:0000313" key="20">
    <source>
        <dbReference type="EMBL" id="KAH0861679.1"/>
    </source>
</evidence>
<comment type="cofactor">
    <cofactor evidence="1">
        <name>Mg(2+)</name>
        <dbReference type="ChEBI" id="CHEBI:18420"/>
    </cofactor>
</comment>
<reference evidence="20 21" key="1">
    <citation type="submission" date="2021-05" db="EMBL/GenBank/DDBJ databases">
        <title>Genome Assembly of Synthetic Allotetraploid Brassica napus Reveals Homoeologous Exchanges between Subgenomes.</title>
        <authorList>
            <person name="Davis J.T."/>
        </authorList>
    </citation>
    <scope>NUCLEOTIDE SEQUENCE [LARGE SCALE GENOMIC DNA]</scope>
    <source>
        <strain evidence="21">cv. Da-Ae</strain>
        <tissue evidence="20">Seedling</tissue>
    </source>
</reference>
<feature type="region of interest" description="Disordered" evidence="17">
    <location>
        <begin position="667"/>
        <end position="701"/>
    </location>
</feature>
<dbReference type="SMART" id="SM01329">
    <property type="entry name" value="Iso_dh"/>
    <property type="match status" value="1"/>
</dbReference>
<evidence type="ECO:0000256" key="16">
    <source>
        <dbReference type="ARBA" id="ARBA00023136"/>
    </source>
</evidence>
<dbReference type="NCBIfam" id="TIGR00175">
    <property type="entry name" value="mito_nad_idh"/>
    <property type="match status" value="1"/>
</dbReference>
<comment type="similarity">
    <text evidence="4">Belongs to the isocitrate and isopropylmalate dehydrogenases family.</text>
</comment>
<keyword evidence="10" id="KW-0660">Purine salvage</keyword>
<evidence type="ECO:0000256" key="8">
    <source>
        <dbReference type="ARBA" id="ARBA00022679"/>
    </source>
</evidence>
<keyword evidence="15 18" id="KW-1133">Transmembrane helix</keyword>
<evidence type="ECO:0000256" key="11">
    <source>
        <dbReference type="ARBA" id="ARBA00022741"/>
    </source>
</evidence>
<dbReference type="Gene3D" id="3.40.718.10">
    <property type="entry name" value="Isopropylmalate Dehydrogenase"/>
    <property type="match status" value="1"/>
</dbReference>
<evidence type="ECO:0000256" key="7">
    <source>
        <dbReference type="ARBA" id="ARBA00012119"/>
    </source>
</evidence>
<feature type="transmembrane region" description="Helical" evidence="18">
    <location>
        <begin position="90"/>
        <end position="112"/>
    </location>
</feature>
<feature type="transmembrane region" description="Helical" evidence="18">
    <location>
        <begin position="1346"/>
        <end position="1371"/>
    </location>
</feature>
<gene>
    <name evidence="20" type="ORF">HID58_089940</name>
</gene>
<comment type="similarity">
    <text evidence="5">Belongs to the NRAMP (TC 2.A.55) family.</text>
</comment>
<comment type="caution">
    <text evidence="20">The sequence shown here is derived from an EMBL/GenBank/DDBJ whole genome shotgun (WGS) entry which is preliminary data.</text>
</comment>
<keyword evidence="11" id="KW-0547">Nucleotide-binding</keyword>
<dbReference type="EMBL" id="JAGKQM010000019">
    <property type="protein sequence ID" value="KAH0861679.1"/>
    <property type="molecule type" value="Genomic_DNA"/>
</dbReference>
<dbReference type="Pfam" id="PF00180">
    <property type="entry name" value="Iso_dh"/>
    <property type="match status" value="1"/>
</dbReference>
<evidence type="ECO:0000256" key="10">
    <source>
        <dbReference type="ARBA" id="ARBA00022726"/>
    </source>
</evidence>
<name>A0ABQ7Y0I7_BRANA</name>
<dbReference type="EC" id="2.7.1.20" evidence="7"/>
<dbReference type="Proteomes" id="UP000824890">
    <property type="component" value="Unassembled WGS sequence"/>
</dbReference>
<evidence type="ECO:0000256" key="4">
    <source>
        <dbReference type="ARBA" id="ARBA00007769"/>
    </source>
</evidence>